<evidence type="ECO:0000313" key="3">
    <source>
        <dbReference type="Proteomes" id="UP000297280"/>
    </source>
</evidence>
<feature type="compositionally biased region" description="Polar residues" evidence="1">
    <location>
        <begin position="63"/>
        <end position="75"/>
    </location>
</feature>
<feature type="compositionally biased region" description="Low complexity" evidence="1">
    <location>
        <begin position="84"/>
        <end position="94"/>
    </location>
</feature>
<accession>A0A4Z1KSB2</accession>
<feature type="compositionally biased region" description="Basic residues" evidence="1">
    <location>
        <begin position="1"/>
        <end position="10"/>
    </location>
</feature>
<sequence>MTAFLKKKDKKPATSSAPPSTTSSVNLSTQNVTTNASSSTQVASTASLKNSVNKSHPERDSNHGPNTSSSQTSVVDTKPELKRSSGSILSIISSRTKIDREEKRKDKKLEEEHEDLKRHYHSDMTYAKAGIAVNNAETSYESAKKELQDLYDIGATKEKIRAQEKKVRSEWENRRKADEELDAIRDDDKRTAEKQREKVSRMSEDNPYRIKAEKKARKKEQESQKWVDKQEKKEKKAKEAAIKAKEAKGLEEQGKSCK</sequence>
<reference evidence="2 3" key="1">
    <citation type="submission" date="2017-12" db="EMBL/GenBank/DDBJ databases">
        <title>Comparative genomics of Botrytis spp.</title>
        <authorList>
            <person name="Valero-Jimenez C.A."/>
            <person name="Tapia P."/>
            <person name="Veloso J."/>
            <person name="Silva-Moreno E."/>
            <person name="Staats M."/>
            <person name="Valdes J.H."/>
            <person name="Van Kan J.A.L."/>
        </authorList>
    </citation>
    <scope>NUCLEOTIDE SEQUENCE [LARGE SCALE GENOMIC DNA]</scope>
    <source>
        <strain evidence="2 3">MUCL3349</strain>
    </source>
</reference>
<proteinExistence type="predicted"/>
<feature type="region of interest" description="Disordered" evidence="1">
    <location>
        <begin position="1"/>
        <end position="119"/>
    </location>
</feature>
<feature type="compositionally biased region" description="Low complexity" evidence="1">
    <location>
        <begin position="13"/>
        <end position="47"/>
    </location>
</feature>
<feature type="region of interest" description="Disordered" evidence="1">
    <location>
        <begin position="161"/>
        <end position="258"/>
    </location>
</feature>
<evidence type="ECO:0000313" key="2">
    <source>
        <dbReference type="EMBL" id="TGO87834.1"/>
    </source>
</evidence>
<gene>
    <name evidence="2" type="ORF">BPOR_0200g00030</name>
</gene>
<feature type="compositionally biased region" description="Basic and acidic residues" evidence="1">
    <location>
        <begin position="96"/>
        <end position="117"/>
    </location>
</feature>
<protein>
    <submittedName>
        <fullName evidence="2">Uncharacterized protein</fullName>
    </submittedName>
</protein>
<comment type="caution">
    <text evidence="2">The sequence shown here is derived from an EMBL/GenBank/DDBJ whole genome shotgun (WGS) entry which is preliminary data.</text>
</comment>
<dbReference type="Proteomes" id="UP000297280">
    <property type="component" value="Unassembled WGS sequence"/>
</dbReference>
<dbReference type="AlphaFoldDB" id="A0A4Z1KSB2"/>
<evidence type="ECO:0000256" key="1">
    <source>
        <dbReference type="SAM" id="MobiDB-lite"/>
    </source>
</evidence>
<dbReference type="EMBL" id="PQXO01000200">
    <property type="protein sequence ID" value="TGO87834.1"/>
    <property type="molecule type" value="Genomic_DNA"/>
</dbReference>
<keyword evidence="3" id="KW-1185">Reference proteome</keyword>
<organism evidence="2 3">
    <name type="scientific">Botrytis porri</name>
    <dbReference type="NCBI Taxonomy" id="87229"/>
    <lineage>
        <taxon>Eukaryota</taxon>
        <taxon>Fungi</taxon>
        <taxon>Dikarya</taxon>
        <taxon>Ascomycota</taxon>
        <taxon>Pezizomycotina</taxon>
        <taxon>Leotiomycetes</taxon>
        <taxon>Helotiales</taxon>
        <taxon>Sclerotiniaceae</taxon>
        <taxon>Botrytis</taxon>
    </lineage>
</organism>
<name>A0A4Z1KSB2_9HELO</name>